<dbReference type="EMBL" id="HG994366">
    <property type="protein sequence ID" value="CAF1915894.1"/>
    <property type="molecule type" value="Genomic_DNA"/>
</dbReference>
<dbReference type="AlphaFoldDB" id="A0A816K8C4"/>
<name>A0A816K8C4_BRANA</name>
<feature type="non-terminal residue" evidence="1">
    <location>
        <position position="1"/>
    </location>
</feature>
<dbReference type="Proteomes" id="UP001295469">
    <property type="component" value="Chromosome C02"/>
</dbReference>
<evidence type="ECO:0000313" key="1">
    <source>
        <dbReference type="EMBL" id="CAF1915894.1"/>
    </source>
</evidence>
<organism evidence="1">
    <name type="scientific">Brassica napus</name>
    <name type="common">Rape</name>
    <dbReference type="NCBI Taxonomy" id="3708"/>
    <lineage>
        <taxon>Eukaryota</taxon>
        <taxon>Viridiplantae</taxon>
        <taxon>Streptophyta</taxon>
        <taxon>Embryophyta</taxon>
        <taxon>Tracheophyta</taxon>
        <taxon>Spermatophyta</taxon>
        <taxon>Magnoliopsida</taxon>
        <taxon>eudicotyledons</taxon>
        <taxon>Gunneridae</taxon>
        <taxon>Pentapetalae</taxon>
        <taxon>rosids</taxon>
        <taxon>malvids</taxon>
        <taxon>Brassicales</taxon>
        <taxon>Brassicaceae</taxon>
        <taxon>Brassiceae</taxon>
        <taxon>Brassica</taxon>
    </lineage>
</organism>
<gene>
    <name evidence="1" type="ORF">DARMORV10_C02P38530.1</name>
</gene>
<sequence>ALKPTSTTGRKYNTITRDKKENEMIALDPFVLPQGYYIKPQTSNHCIDQLMAQYVQWHLFPISPELQEPLWTSSSVELRSSLLLCKQNTRKYEKKKGRGFPFVV</sequence>
<accession>A0A816K8C4</accession>
<reference evidence="1" key="1">
    <citation type="submission" date="2021-01" db="EMBL/GenBank/DDBJ databases">
        <authorList>
            <consortium name="Genoscope - CEA"/>
            <person name="William W."/>
        </authorList>
    </citation>
    <scope>NUCLEOTIDE SEQUENCE</scope>
</reference>
<protein>
    <submittedName>
        <fullName evidence="1">(rape) hypothetical protein</fullName>
    </submittedName>
</protein>
<proteinExistence type="predicted"/>